<comment type="subcellular location">
    <subcellularLocation>
        <location evidence="1">Membrane</location>
        <topology evidence="1">Multi-pass membrane protein</topology>
    </subcellularLocation>
</comment>
<evidence type="ECO:0000256" key="13">
    <source>
        <dbReference type="SAM" id="Phobius"/>
    </source>
</evidence>
<dbReference type="AlphaFoldDB" id="A0A8B8I6H8"/>
<dbReference type="OMA" id="RIGWLIC"/>
<dbReference type="PANTHER" id="PTHR11690">
    <property type="entry name" value="AMILORIDE-SENSITIVE SODIUM CHANNEL-RELATED"/>
    <property type="match status" value="1"/>
</dbReference>
<dbReference type="GO" id="GO:0005886">
    <property type="term" value="C:plasma membrane"/>
    <property type="evidence" value="ECO:0007669"/>
    <property type="project" value="TreeGrafter"/>
</dbReference>
<dbReference type="GeneID" id="113397545"/>
<reference evidence="15" key="2">
    <citation type="submission" date="2025-08" db="UniProtKB">
        <authorList>
            <consortium name="RefSeq"/>
        </authorList>
    </citation>
    <scope>IDENTIFICATION</scope>
    <source>
        <tissue evidence="15">Whole body</tissue>
    </source>
</reference>
<dbReference type="RefSeq" id="XP_026491731.2">
    <property type="nucleotide sequence ID" value="XM_026635946.2"/>
</dbReference>
<feature type="transmembrane region" description="Helical" evidence="13">
    <location>
        <begin position="386"/>
        <end position="417"/>
    </location>
</feature>
<organism evidence="14 15">
    <name type="scientific">Vanessa tameamea</name>
    <name type="common">Kamehameha butterfly</name>
    <dbReference type="NCBI Taxonomy" id="334116"/>
    <lineage>
        <taxon>Eukaryota</taxon>
        <taxon>Metazoa</taxon>
        <taxon>Ecdysozoa</taxon>
        <taxon>Arthropoda</taxon>
        <taxon>Hexapoda</taxon>
        <taxon>Insecta</taxon>
        <taxon>Pterygota</taxon>
        <taxon>Neoptera</taxon>
        <taxon>Endopterygota</taxon>
        <taxon>Lepidoptera</taxon>
        <taxon>Glossata</taxon>
        <taxon>Ditrysia</taxon>
        <taxon>Papilionoidea</taxon>
        <taxon>Nymphalidae</taxon>
        <taxon>Nymphalinae</taxon>
        <taxon>Vanessa</taxon>
    </lineage>
</organism>
<evidence type="ECO:0000313" key="15">
    <source>
        <dbReference type="RefSeq" id="XP_026491731.2"/>
    </source>
</evidence>
<gene>
    <name evidence="15" type="primary">LOC113397545</name>
</gene>
<keyword evidence="14" id="KW-1185">Reference proteome</keyword>
<evidence type="ECO:0000256" key="2">
    <source>
        <dbReference type="ARBA" id="ARBA00007193"/>
    </source>
</evidence>
<evidence type="ECO:0000256" key="11">
    <source>
        <dbReference type="ARBA" id="ARBA00023303"/>
    </source>
</evidence>
<keyword evidence="8 12" id="KW-0406">Ion transport</keyword>
<evidence type="ECO:0000256" key="3">
    <source>
        <dbReference type="ARBA" id="ARBA00022448"/>
    </source>
</evidence>
<dbReference type="PANTHER" id="PTHR11690:SF288">
    <property type="entry name" value="AMILORIDE-SENSITIVE NA+ CHANNEL-RELATED"/>
    <property type="match status" value="1"/>
</dbReference>
<accession>A0A8B8I6H8</accession>
<keyword evidence="5 12" id="KW-0812">Transmembrane</keyword>
<evidence type="ECO:0000313" key="14">
    <source>
        <dbReference type="Proteomes" id="UP001652626"/>
    </source>
</evidence>
<evidence type="ECO:0000256" key="6">
    <source>
        <dbReference type="ARBA" id="ARBA00022989"/>
    </source>
</evidence>
<dbReference type="Pfam" id="PF00858">
    <property type="entry name" value="ASC"/>
    <property type="match status" value="1"/>
</dbReference>
<feature type="transmembrane region" description="Helical" evidence="13">
    <location>
        <begin position="34"/>
        <end position="55"/>
    </location>
</feature>
<evidence type="ECO:0000256" key="8">
    <source>
        <dbReference type="ARBA" id="ARBA00023065"/>
    </source>
</evidence>
<protein>
    <submittedName>
        <fullName evidence="15">Sodium channel protein Nach-like</fullName>
    </submittedName>
</protein>
<evidence type="ECO:0000256" key="4">
    <source>
        <dbReference type="ARBA" id="ARBA00022461"/>
    </source>
</evidence>
<dbReference type="GO" id="GO:0015280">
    <property type="term" value="F:ligand-gated sodium channel activity"/>
    <property type="evidence" value="ECO:0007669"/>
    <property type="project" value="TreeGrafter"/>
</dbReference>
<keyword evidence="3 12" id="KW-0813">Transport</keyword>
<evidence type="ECO:0000256" key="1">
    <source>
        <dbReference type="ARBA" id="ARBA00004141"/>
    </source>
</evidence>
<evidence type="ECO:0000256" key="9">
    <source>
        <dbReference type="ARBA" id="ARBA00023136"/>
    </source>
</evidence>
<name>A0A8B8I6H8_VANTA</name>
<keyword evidence="10 12" id="KW-0739">Sodium transport</keyword>
<evidence type="ECO:0000256" key="7">
    <source>
        <dbReference type="ARBA" id="ARBA00023053"/>
    </source>
</evidence>
<keyword evidence="4 12" id="KW-0894">Sodium channel</keyword>
<evidence type="ECO:0000256" key="10">
    <source>
        <dbReference type="ARBA" id="ARBA00023201"/>
    </source>
</evidence>
<comment type="similarity">
    <text evidence="2 12">Belongs to the amiloride-sensitive sodium channel (TC 1.A.6) family.</text>
</comment>
<keyword evidence="6 13" id="KW-1133">Transmembrane helix</keyword>
<evidence type="ECO:0000256" key="5">
    <source>
        <dbReference type="ARBA" id="ARBA00022692"/>
    </source>
</evidence>
<keyword evidence="9 13" id="KW-0472">Membrane</keyword>
<dbReference type="InterPro" id="IPR001873">
    <property type="entry name" value="ENaC"/>
</dbReference>
<reference evidence="14" key="1">
    <citation type="submission" date="2025-05" db="UniProtKB">
        <authorList>
            <consortium name="RefSeq"/>
        </authorList>
    </citation>
    <scope>NUCLEOTIDE SEQUENCE [LARGE SCALE GENOMIC DNA]</scope>
</reference>
<dbReference type="Proteomes" id="UP001652626">
    <property type="component" value="Chromosome 3"/>
</dbReference>
<sequence>MKQSACSHAMRQFYRTTTLHGFKYLCSKYYADRIGWLICCCASACCAGVLCAVLWERFLEVPALLTLHDLRGQEDAVKMPLVAVCPPAETIAYLFQKKLLINTNVTGRLQTILNHVLRRKDTNKEHLVILEEILFKNNLTLPEALMQVMPPCHSIVKNCRWQSIMIPCGKLFERELTEWGVCCLSRPKKLKIGESRTSRLEAKRNLQIAVQCSDQPTLNGCEVYTKFNGEEWVEPMILSPGYNYLAQVTFTSVVDSDPDKFVEGTCSTADGYSKSRCLLKCKEKSCGCSDPLRSKSRNEDSVPPPCLMTQMSCLRRFNFENITCKCLPSCKKVSTFLVLESSPMNAFIYTHNEIYAGLNETASSVLLISIRISGSRIFVVNPTETWITLLSSLGGVFNMFLGVGLFSALEILFLLFVRLPIAIRRSTEIQIPPSIDNLYC</sequence>
<evidence type="ECO:0000256" key="12">
    <source>
        <dbReference type="RuleBase" id="RU000679"/>
    </source>
</evidence>
<keyword evidence="11 12" id="KW-0407">Ion channel</keyword>
<dbReference type="OrthoDB" id="10055027at2759"/>
<keyword evidence="7" id="KW-0915">Sodium</keyword>
<proteinExistence type="inferred from homology"/>